<comment type="caution">
    <text evidence="7">Lacks conserved residue(s) required for the propagation of feature annotation.</text>
</comment>
<keyword evidence="9" id="KW-0812">Transmembrane</keyword>
<dbReference type="Pfam" id="PF25776">
    <property type="entry name" value="Ig_VWDE"/>
    <property type="match status" value="1"/>
</dbReference>
<name>A0AAD7WZR3_9TELE</name>
<feature type="disulfide bond" evidence="7">
    <location>
        <begin position="1729"/>
        <end position="1739"/>
    </location>
</feature>
<dbReference type="FunFam" id="2.10.25.10:FF:000004">
    <property type="entry name" value="Neurogenic locus notch 1"/>
    <property type="match status" value="1"/>
</dbReference>
<dbReference type="PROSITE" id="PS01186">
    <property type="entry name" value="EGF_2"/>
    <property type="match status" value="4"/>
</dbReference>
<dbReference type="CDD" id="cd00054">
    <property type="entry name" value="EGF_CA"/>
    <property type="match status" value="3"/>
</dbReference>
<feature type="disulfide bond" evidence="7">
    <location>
        <begin position="1249"/>
        <end position="1258"/>
    </location>
</feature>
<feature type="region of interest" description="Disordered" evidence="8">
    <location>
        <begin position="1313"/>
        <end position="1361"/>
    </location>
</feature>
<dbReference type="InterPro" id="IPR001881">
    <property type="entry name" value="EGF-like_Ca-bd_dom"/>
</dbReference>
<dbReference type="InterPro" id="IPR057774">
    <property type="entry name" value="D8C_UMOD/GP2/OIT3-like"/>
</dbReference>
<organism evidence="12 13">
    <name type="scientific">Aldrovandia affinis</name>
    <dbReference type="NCBI Taxonomy" id="143900"/>
    <lineage>
        <taxon>Eukaryota</taxon>
        <taxon>Metazoa</taxon>
        <taxon>Chordata</taxon>
        <taxon>Craniata</taxon>
        <taxon>Vertebrata</taxon>
        <taxon>Euteleostomi</taxon>
        <taxon>Actinopterygii</taxon>
        <taxon>Neopterygii</taxon>
        <taxon>Teleostei</taxon>
        <taxon>Notacanthiformes</taxon>
        <taxon>Halosauridae</taxon>
        <taxon>Aldrovandia</taxon>
    </lineage>
</organism>
<feature type="region of interest" description="Disordered" evidence="8">
    <location>
        <begin position="682"/>
        <end position="752"/>
    </location>
</feature>
<dbReference type="GO" id="GO:0009986">
    <property type="term" value="C:cell surface"/>
    <property type="evidence" value="ECO:0007669"/>
    <property type="project" value="TreeGrafter"/>
</dbReference>
<evidence type="ECO:0000256" key="7">
    <source>
        <dbReference type="PROSITE-ProRule" id="PRU00076"/>
    </source>
</evidence>
<dbReference type="InterPro" id="IPR009030">
    <property type="entry name" value="Growth_fac_rcpt_cys_sf"/>
</dbReference>
<evidence type="ECO:0000259" key="11">
    <source>
        <dbReference type="PROSITE" id="PS51233"/>
    </source>
</evidence>
<reference evidence="12" key="1">
    <citation type="journal article" date="2023" name="Science">
        <title>Genome structures resolve the early diversification of teleost fishes.</title>
        <authorList>
            <person name="Parey E."/>
            <person name="Louis A."/>
            <person name="Montfort J."/>
            <person name="Bouchez O."/>
            <person name="Roques C."/>
            <person name="Iampietro C."/>
            <person name="Lluch J."/>
            <person name="Castinel A."/>
            <person name="Donnadieu C."/>
            <person name="Desvignes T."/>
            <person name="Floi Bucao C."/>
            <person name="Jouanno E."/>
            <person name="Wen M."/>
            <person name="Mejri S."/>
            <person name="Dirks R."/>
            <person name="Jansen H."/>
            <person name="Henkel C."/>
            <person name="Chen W.J."/>
            <person name="Zahm M."/>
            <person name="Cabau C."/>
            <person name="Klopp C."/>
            <person name="Thompson A.W."/>
            <person name="Robinson-Rechavi M."/>
            <person name="Braasch I."/>
            <person name="Lecointre G."/>
            <person name="Bobe J."/>
            <person name="Postlethwait J.H."/>
            <person name="Berthelot C."/>
            <person name="Roest Crollius H."/>
            <person name="Guiguen Y."/>
        </authorList>
    </citation>
    <scope>NUCLEOTIDE SEQUENCE</scope>
    <source>
        <strain evidence="12">NC1722</strain>
    </source>
</reference>
<dbReference type="PROSITE" id="PS01187">
    <property type="entry name" value="EGF_CA"/>
    <property type="match status" value="1"/>
</dbReference>
<dbReference type="GO" id="GO:0005102">
    <property type="term" value="F:signaling receptor binding"/>
    <property type="evidence" value="ECO:0007669"/>
    <property type="project" value="TreeGrafter"/>
</dbReference>
<dbReference type="FunFam" id="2.10.25.10:FF:000595">
    <property type="entry name" value="von Willebrand factor D and EGF domain-containing protein"/>
    <property type="match status" value="1"/>
</dbReference>
<feature type="domain" description="VWFD" evidence="11">
    <location>
        <begin position="430"/>
        <end position="613"/>
    </location>
</feature>
<evidence type="ECO:0008006" key="14">
    <source>
        <dbReference type="Google" id="ProtNLM"/>
    </source>
</evidence>
<feature type="domain" description="EGF-like" evidence="10">
    <location>
        <begin position="1725"/>
        <end position="1754"/>
    </location>
</feature>
<feature type="disulfide bond" evidence="7">
    <location>
        <begin position="1761"/>
        <end position="1771"/>
    </location>
</feature>
<feature type="region of interest" description="Disordered" evidence="8">
    <location>
        <begin position="1486"/>
        <end position="1584"/>
    </location>
</feature>
<feature type="domain" description="EGF-like" evidence="10">
    <location>
        <begin position="1261"/>
        <end position="1300"/>
    </location>
</feature>
<keyword evidence="3" id="KW-0677">Repeat</keyword>
<evidence type="ECO:0000256" key="4">
    <source>
        <dbReference type="ARBA" id="ARBA00023054"/>
    </source>
</evidence>
<feature type="disulfide bond" evidence="7">
    <location>
        <begin position="1811"/>
        <end position="1820"/>
    </location>
</feature>
<feature type="domain" description="EGF-like" evidence="10">
    <location>
        <begin position="1224"/>
        <end position="1259"/>
    </location>
</feature>
<keyword evidence="2" id="KW-0732">Signal</keyword>
<evidence type="ECO:0000256" key="2">
    <source>
        <dbReference type="ARBA" id="ARBA00022729"/>
    </source>
</evidence>
<feature type="compositionally biased region" description="Polar residues" evidence="8">
    <location>
        <begin position="695"/>
        <end position="704"/>
    </location>
</feature>
<feature type="disulfide bond" evidence="7">
    <location>
        <begin position="1779"/>
        <end position="1788"/>
    </location>
</feature>
<dbReference type="FunFam" id="2.10.25.10:FF:000499">
    <property type="entry name" value="Predicted protein"/>
    <property type="match status" value="1"/>
</dbReference>
<evidence type="ECO:0000256" key="9">
    <source>
        <dbReference type="SAM" id="Phobius"/>
    </source>
</evidence>
<evidence type="ECO:0000313" key="12">
    <source>
        <dbReference type="EMBL" id="KAJ8415005.1"/>
    </source>
</evidence>
<evidence type="ECO:0000256" key="6">
    <source>
        <dbReference type="ARBA" id="ARBA00023180"/>
    </source>
</evidence>
<evidence type="ECO:0000256" key="5">
    <source>
        <dbReference type="ARBA" id="ARBA00023157"/>
    </source>
</evidence>
<keyword evidence="1 7" id="KW-0245">EGF-like domain</keyword>
<dbReference type="Pfam" id="PF23283">
    <property type="entry name" value="D8C_UMOD"/>
    <property type="match status" value="1"/>
</dbReference>
<feature type="disulfide bond" evidence="7">
    <location>
        <begin position="1921"/>
        <end position="1931"/>
    </location>
</feature>
<dbReference type="SUPFAM" id="SSF57184">
    <property type="entry name" value="Growth factor receptor domain"/>
    <property type="match status" value="1"/>
</dbReference>
<dbReference type="InterPro" id="IPR001846">
    <property type="entry name" value="VWF_type-D"/>
</dbReference>
<dbReference type="PROSITE" id="PS00022">
    <property type="entry name" value="EGF_1"/>
    <property type="match status" value="6"/>
</dbReference>
<dbReference type="InterPro" id="IPR018097">
    <property type="entry name" value="EGF_Ca-bd_CS"/>
</dbReference>
<dbReference type="Proteomes" id="UP001221898">
    <property type="component" value="Unassembled WGS sequence"/>
</dbReference>
<dbReference type="FunFam" id="2.10.25.10:FF:000490">
    <property type="entry name" value="von Willebrand factor D and EGF domain-containing protein"/>
    <property type="match status" value="1"/>
</dbReference>
<dbReference type="InterPro" id="IPR000152">
    <property type="entry name" value="EGF-type_Asp/Asn_hydroxyl_site"/>
</dbReference>
<dbReference type="Gene3D" id="2.10.25.10">
    <property type="entry name" value="Laminin"/>
    <property type="match status" value="11"/>
</dbReference>
<evidence type="ECO:0000256" key="3">
    <source>
        <dbReference type="ARBA" id="ARBA00022737"/>
    </source>
</evidence>
<dbReference type="SMART" id="SM00216">
    <property type="entry name" value="VWD"/>
    <property type="match status" value="1"/>
</dbReference>
<dbReference type="EMBL" id="JAINUG010000010">
    <property type="protein sequence ID" value="KAJ8415005.1"/>
    <property type="molecule type" value="Genomic_DNA"/>
</dbReference>
<proteinExistence type="predicted"/>
<keyword evidence="9" id="KW-0472">Membrane</keyword>
<feature type="domain" description="EGF-like" evidence="10">
    <location>
        <begin position="1757"/>
        <end position="1789"/>
    </location>
</feature>
<feature type="compositionally biased region" description="Pro residues" evidence="8">
    <location>
        <begin position="1533"/>
        <end position="1547"/>
    </location>
</feature>
<dbReference type="InterPro" id="IPR050969">
    <property type="entry name" value="Dev_Signal_Modulators"/>
</dbReference>
<protein>
    <recommendedName>
        <fullName evidence="14">von Willebrand factor D and EGF domain-containing protein-like</fullName>
    </recommendedName>
</protein>
<dbReference type="Pfam" id="PF26129">
    <property type="entry name" value="Vwde"/>
    <property type="match status" value="1"/>
</dbReference>
<dbReference type="PANTHER" id="PTHR14949:SF52">
    <property type="entry name" value="VON WILLEBRAND FACTOR D AND EGF DOMAIN-CONTAINING PROTEIN"/>
    <property type="match status" value="1"/>
</dbReference>
<keyword evidence="5 7" id="KW-1015">Disulfide bond</keyword>
<feature type="disulfide bond" evidence="7">
    <location>
        <begin position="1212"/>
        <end position="1221"/>
    </location>
</feature>
<dbReference type="GO" id="GO:0005509">
    <property type="term" value="F:calcium ion binding"/>
    <property type="evidence" value="ECO:0007669"/>
    <property type="project" value="InterPro"/>
</dbReference>
<feature type="disulfide bond" evidence="7">
    <location>
        <begin position="1875"/>
        <end position="1884"/>
    </location>
</feature>
<dbReference type="InterPro" id="IPR000742">
    <property type="entry name" value="EGF"/>
</dbReference>
<comment type="caution">
    <text evidence="12">The sequence shown here is derived from an EMBL/GenBank/DDBJ whole genome shotgun (WGS) entry which is preliminary data.</text>
</comment>
<gene>
    <name evidence="12" type="ORF">AAFF_G00007030</name>
</gene>
<evidence type="ECO:0000259" key="10">
    <source>
        <dbReference type="PROSITE" id="PS50026"/>
    </source>
</evidence>
<evidence type="ECO:0000256" key="8">
    <source>
        <dbReference type="SAM" id="MobiDB-lite"/>
    </source>
</evidence>
<dbReference type="SMART" id="SM00181">
    <property type="entry name" value="EGF"/>
    <property type="match status" value="15"/>
</dbReference>
<dbReference type="PROSITE" id="PS51233">
    <property type="entry name" value="VWFD"/>
    <property type="match status" value="1"/>
</dbReference>
<evidence type="ECO:0000256" key="1">
    <source>
        <dbReference type="ARBA" id="ARBA00022536"/>
    </source>
</evidence>
<feature type="disulfide bond" evidence="7">
    <location>
        <begin position="1857"/>
        <end position="1867"/>
    </location>
</feature>
<sequence length="1989" mass="216719">MENVFCRFPSSLYHGYICIACICLMQLHAVAQLASECYPGGYRTLQNPYRSIDFDSTELQHTAIQDLICDHSLPPGWYRFMINNKPAEMPTSCVEINRCGTQAPVWLSLKDGALPRPGEVRQLSACATWQFFHGSTKDCCLFRIPVSVRNCGEFFLYFLQPTQGCMGYCAKEVTEFRLKLCPPGEVEVNGMCQASLPSISSKPVITPELVGSSVHLRCAYRTVESALPVGYLVVWSRHLSSNMKEEIRKDSTLQTFSLVEMEGVHFKLGDTVSCSVSTFLRNSTSTQSMPRESDVFFAGIKFVPESLHIAEDGKEHRLAIHSTVPVHCHGSEQTRHCSVTLHLSVHDSDSLGPETPNVALSECQVDLQPTPCREGSCARATLLLTAVTDFTRDGNRASLLGAQAARDSPRIWRGYAPMPLKVVVQDIPTANCYSLTDPHLITFDGRRYDNHQTGTFVLYRSLTREFEVQSRQWDCGSRHYSVACNCGVAAREGNHIIIFDMCNGQLQETRPHLSVKSVGPAAFDRIKILETHQGKKVTVIFPSGAFVRADVSDWGMSLSVRAPSMDFNATRGLCGTFDRSSHNDFHGVDGATYRTSDPEHFIKEWRIAPGESLFDTTPPAVEKEMKRNFCRCQKGYSMSLHAMSGTDGLFNHHSPRCLSHDNVDYTSLFPFIDVTSEYISSPEGERSVRKRDVSQRYTQVSEFSESPEKDAGLSPKSDGPIPEKGKWLAPLKHNDSNLGSGEWSERAGSRGKRQSHYEYQPIFTFQSLTQVDLESFTYFFPEDHLLVSRPAAQPAWPTPSGLTSAKALEICQQALANSTVGTVCRGLLGRRLDEAVDLCILDLQLKDDLGWEEGLTPFLENECERRLLENRTQRFHELLGSADTPGEVVTALRCPNFCNGNGRCTEWGCQCFPGHSFYDCSLAISQPIELTDLENSGLCDIRAFDCNSVRVFGLGFIDSPDLSCHTTRLMYISGEWSPGEQQRTKATFLSSKAVDCAVPPLSNMAAEIMDFMVEDKPFARWEVKVTNDGSLFSKPKVLTLYDGVCQVCESSLSGLCKLKEKACNIDGMCFAEGDPNPTSPCLLCNSGTSKFTWSINENNQPPTFHQPVGGLQTFAGENFVYQFMAADPEGSAMLFLLESGPADASLSPAGLLIWKVHSEETQAFEFTVSDECNAQSRYTVEVVVKPCGCQNSGTCVTNINFPPGSGQFLCVCPAGLRGDLCQENVDECLSNPCGVGTCHDSVNNFLCECPAGLRGVTCQEDVNECEKAPCFPGAPCINSFGSYRCGSCPEGLEGDGRTCKALNRLDTEAPATAAADFSAPDLSPGRESVGPSLPETSEAADRASSIVIAPSKSRKAGSSRPVDMMAKCASRPCFPGVQCIDRRPPYVGYVCGRCPPGFHGNGHTCTKLSRAALPPPSSRLTQAKSKRISYSLSKVPQLHLPALPSRRVLSPVMRANANATRPLHNPALRPVTERRETALLLRHDPVTPAHPVYPRPSTHHNQPSSANNIGPFNGTVRRKAPDEPFPWFTRGAPKPPPPDQTPSPSPPRMSTRRASTSTATGQPVGKQHNDVVVTGAKPQAPPRTELPLTSALTVALTTSSFALSESEFSADGDEGGPSDLLPLRTHTTSGRRVPTSFNANPFLQISNTVLPVEMTLTCADMPCFPGVHCSPTGEESYRCGRCPFGYVGDGRNCRAVCRHPCGRNMECAAPNTCRCKAGYTGHSCHIAICKPHCKNGGQCIAPDVCDCMKGYHGESCETALCSLPCEHGGSCVGRDTCSCPYGFVGPRCETMVCNRHCQNGGECASPDECECQTGWAGPSCETALCNPVCLNGGTCHRPNTCACPHGFYGSQCQNAVCSPPCKNGGRCIRSNVCSCAEGYTGGRCEKSVCEPMCMNGGRCIGPDVCDCPSGWRGRRCDKPTCLQKCLNGGECVGPNTCHCGPGWQGMLCQVPICEQKCLYGSRCIRPNVCACRSGYSGALCAKKLPIRRG</sequence>
<dbReference type="InterPro" id="IPR057885">
    <property type="entry name" value="Ig_VWDE"/>
</dbReference>
<dbReference type="PANTHER" id="PTHR14949">
    <property type="entry name" value="EGF-LIKE-DOMAIN, MULTIPLE 7, 8"/>
    <property type="match status" value="1"/>
</dbReference>
<feature type="compositionally biased region" description="Low complexity" evidence="8">
    <location>
        <begin position="1548"/>
        <end position="1560"/>
    </location>
</feature>
<feature type="domain" description="EGF-like" evidence="10">
    <location>
        <begin position="1183"/>
        <end position="1222"/>
    </location>
</feature>
<dbReference type="Pfam" id="PF25024">
    <property type="entry name" value="EGF_TEN"/>
    <property type="match status" value="1"/>
</dbReference>
<feature type="domain" description="EGF-like" evidence="10">
    <location>
        <begin position="1917"/>
        <end position="1949"/>
    </location>
</feature>
<dbReference type="PROSITE" id="PS00010">
    <property type="entry name" value="ASX_HYDROXYL"/>
    <property type="match status" value="1"/>
</dbReference>
<feature type="compositionally biased region" description="Polar residues" evidence="8">
    <location>
        <begin position="1499"/>
        <end position="1510"/>
    </location>
</feature>
<dbReference type="GO" id="GO:0005576">
    <property type="term" value="C:extracellular region"/>
    <property type="evidence" value="ECO:0007669"/>
    <property type="project" value="TreeGrafter"/>
</dbReference>
<keyword evidence="9" id="KW-1133">Transmembrane helix</keyword>
<keyword evidence="13" id="KW-1185">Reference proteome</keyword>
<keyword evidence="6" id="KW-0325">Glycoprotein</keyword>
<feature type="disulfide bond" evidence="7">
    <location>
        <begin position="1793"/>
        <end position="1803"/>
    </location>
</feature>
<evidence type="ECO:0000313" key="13">
    <source>
        <dbReference type="Proteomes" id="UP001221898"/>
    </source>
</evidence>
<feature type="disulfide bond" evidence="7">
    <location>
        <begin position="1228"/>
        <end position="1238"/>
    </location>
</feature>
<feature type="compositionally biased region" description="Basic and acidic residues" evidence="8">
    <location>
        <begin position="683"/>
        <end position="694"/>
    </location>
</feature>
<dbReference type="InterPro" id="IPR058727">
    <property type="entry name" value="Helical_Vwde"/>
</dbReference>
<feature type="disulfide bond" evidence="7">
    <location>
        <begin position="1939"/>
        <end position="1948"/>
    </location>
</feature>
<feature type="transmembrane region" description="Helical" evidence="9">
    <location>
        <begin position="12"/>
        <end position="31"/>
    </location>
</feature>
<accession>A0AAD7WZR3</accession>
<dbReference type="SMART" id="SM00179">
    <property type="entry name" value="EGF_CA"/>
    <property type="match status" value="4"/>
</dbReference>
<feature type="domain" description="EGF-like" evidence="10">
    <location>
        <begin position="1853"/>
        <end position="1885"/>
    </location>
</feature>
<keyword evidence="4" id="KW-0175">Coiled coil</keyword>
<dbReference type="Pfam" id="PF00094">
    <property type="entry name" value="VWD"/>
    <property type="match status" value="1"/>
</dbReference>
<dbReference type="PROSITE" id="PS50026">
    <property type="entry name" value="EGF_3"/>
    <property type="match status" value="8"/>
</dbReference>
<feature type="domain" description="EGF-like" evidence="10">
    <location>
        <begin position="1790"/>
        <end position="1821"/>
    </location>
</feature>